<comment type="caution">
    <text evidence="1">The sequence shown here is derived from an EMBL/GenBank/DDBJ whole genome shotgun (WGS) entry which is preliminary data.</text>
</comment>
<gene>
    <name evidence="1" type="ORF">FGO68_gene14176</name>
</gene>
<organism evidence="1 2">
    <name type="scientific">Halteria grandinella</name>
    <dbReference type="NCBI Taxonomy" id="5974"/>
    <lineage>
        <taxon>Eukaryota</taxon>
        <taxon>Sar</taxon>
        <taxon>Alveolata</taxon>
        <taxon>Ciliophora</taxon>
        <taxon>Intramacronucleata</taxon>
        <taxon>Spirotrichea</taxon>
        <taxon>Stichotrichia</taxon>
        <taxon>Sporadotrichida</taxon>
        <taxon>Halteriidae</taxon>
        <taxon>Halteria</taxon>
    </lineage>
</organism>
<dbReference type="Proteomes" id="UP000785679">
    <property type="component" value="Unassembled WGS sequence"/>
</dbReference>
<proteinExistence type="predicted"/>
<dbReference type="EMBL" id="RRYP01000276">
    <property type="protein sequence ID" value="TNV87685.1"/>
    <property type="molecule type" value="Genomic_DNA"/>
</dbReference>
<evidence type="ECO:0000313" key="2">
    <source>
        <dbReference type="Proteomes" id="UP000785679"/>
    </source>
</evidence>
<name>A0A8J8P8D5_HALGN</name>
<accession>A0A8J8P8D5</accession>
<protein>
    <submittedName>
        <fullName evidence="1">Uncharacterized protein</fullName>
    </submittedName>
</protein>
<sequence length="139" mass="16491">MRAEEGHVRNNNINNIEILRLRINETAFIKTMMTVFEGTHAQHKDLYFKMQVYQMENIPHSCDRHLFTISILTVQSGFKRHWKDQKVRNENLSISCTLRKPQNFANLLLQTQKPRHSGFQDLFSHYLNLIQGKQQKLPN</sequence>
<keyword evidence="2" id="KW-1185">Reference proteome</keyword>
<evidence type="ECO:0000313" key="1">
    <source>
        <dbReference type="EMBL" id="TNV87685.1"/>
    </source>
</evidence>
<reference evidence="1" key="1">
    <citation type="submission" date="2019-06" db="EMBL/GenBank/DDBJ databases">
        <authorList>
            <person name="Zheng W."/>
        </authorList>
    </citation>
    <scope>NUCLEOTIDE SEQUENCE</scope>
    <source>
        <strain evidence="1">QDHG01</strain>
    </source>
</reference>
<dbReference type="AlphaFoldDB" id="A0A8J8P8D5"/>